<name>A0A0F0CNU4_9BACT</name>
<evidence type="ECO:0000256" key="12">
    <source>
        <dbReference type="PIRSR" id="PIRSR000098-2"/>
    </source>
</evidence>
<evidence type="ECO:0000313" key="17">
    <source>
        <dbReference type="Proteomes" id="UP000033428"/>
    </source>
</evidence>
<keyword evidence="17" id="KW-1185">Reference proteome</keyword>
<dbReference type="Gene3D" id="3.40.50.720">
    <property type="entry name" value="NAD(P)-binding Rossmann-like Domain"/>
    <property type="match status" value="1"/>
</dbReference>
<evidence type="ECO:0000256" key="4">
    <source>
        <dbReference type="ARBA" id="ARBA00013213"/>
    </source>
</evidence>
<organism evidence="16 17">
    <name type="scientific">Candidatus Omnitrophus magneticus</name>
    <dbReference type="NCBI Taxonomy" id="1609969"/>
    <lineage>
        <taxon>Bacteria</taxon>
        <taxon>Pseudomonadati</taxon>
        <taxon>Candidatus Omnitrophota</taxon>
        <taxon>Candidatus Omnitrophus</taxon>
    </lineage>
</organism>
<evidence type="ECO:0000256" key="8">
    <source>
        <dbReference type="ARBA" id="ARBA00022857"/>
    </source>
</evidence>
<dbReference type="PIRSF" id="PIRSF000098">
    <property type="entry name" value="Homoser_dehydrog"/>
    <property type="match status" value="1"/>
</dbReference>
<dbReference type="Pfam" id="PF03447">
    <property type="entry name" value="NAD_binding_3"/>
    <property type="match status" value="1"/>
</dbReference>
<evidence type="ECO:0000256" key="10">
    <source>
        <dbReference type="ARBA" id="ARBA00023167"/>
    </source>
</evidence>
<keyword evidence="7 13" id="KW-0791">Threonine biosynthesis</keyword>
<dbReference type="Proteomes" id="UP000033428">
    <property type="component" value="Unassembled WGS sequence"/>
</dbReference>
<dbReference type="Pfam" id="PF01842">
    <property type="entry name" value="ACT"/>
    <property type="match status" value="1"/>
</dbReference>
<dbReference type="InterPro" id="IPR001342">
    <property type="entry name" value="HDH_cat"/>
</dbReference>
<dbReference type="SUPFAM" id="SSF51735">
    <property type="entry name" value="NAD(P)-binding Rossmann-fold domains"/>
    <property type="match status" value="1"/>
</dbReference>
<protein>
    <recommendedName>
        <fullName evidence="5 13">Homoserine dehydrogenase</fullName>
        <ecNumber evidence="4 13">1.1.1.3</ecNumber>
    </recommendedName>
</protein>
<dbReference type="Pfam" id="PF00742">
    <property type="entry name" value="Homoserine_dh"/>
    <property type="match status" value="1"/>
</dbReference>
<dbReference type="EMBL" id="JYNY01000230">
    <property type="protein sequence ID" value="KJJ85013.1"/>
    <property type="molecule type" value="Genomic_DNA"/>
</dbReference>
<comment type="caution">
    <text evidence="16">The sequence shown here is derived from an EMBL/GenBank/DDBJ whole genome shotgun (WGS) entry which is preliminary data.</text>
</comment>
<feature type="binding site" evidence="12">
    <location>
        <position position="106"/>
    </location>
    <ligand>
        <name>NADPH</name>
        <dbReference type="ChEBI" id="CHEBI:57783"/>
    </ligand>
</feature>
<evidence type="ECO:0000256" key="3">
    <source>
        <dbReference type="ARBA" id="ARBA00006753"/>
    </source>
</evidence>
<reference evidence="16 17" key="1">
    <citation type="submission" date="2015-02" db="EMBL/GenBank/DDBJ databases">
        <title>Single-cell genomics of uncultivated deep-branching MTB reveals a conserved set of magnetosome genes.</title>
        <authorList>
            <person name="Kolinko S."/>
            <person name="Richter M."/>
            <person name="Glockner F.O."/>
            <person name="Brachmann A."/>
            <person name="Schuler D."/>
        </authorList>
    </citation>
    <scope>NUCLEOTIDE SEQUENCE [LARGE SCALE GENOMIC DNA]</scope>
    <source>
        <strain evidence="16">SKK-01</strain>
    </source>
</reference>
<evidence type="ECO:0000256" key="14">
    <source>
        <dbReference type="RuleBase" id="RU004171"/>
    </source>
</evidence>
<dbReference type="PROSITE" id="PS01042">
    <property type="entry name" value="HOMOSER_DHGENASE"/>
    <property type="match status" value="1"/>
</dbReference>
<gene>
    <name evidence="16" type="ORF">OMAG_001120</name>
</gene>
<dbReference type="PROSITE" id="PS51671">
    <property type="entry name" value="ACT"/>
    <property type="match status" value="1"/>
</dbReference>
<keyword evidence="8 12" id="KW-0521">NADP</keyword>
<keyword evidence="9 13" id="KW-0560">Oxidoreductase</keyword>
<dbReference type="InterPro" id="IPR002912">
    <property type="entry name" value="ACT_dom"/>
</dbReference>
<dbReference type="PANTHER" id="PTHR43331">
    <property type="entry name" value="HOMOSERINE DEHYDROGENASE"/>
    <property type="match status" value="1"/>
</dbReference>
<dbReference type="CDD" id="cd04881">
    <property type="entry name" value="ACT_HSDH-Hom"/>
    <property type="match status" value="1"/>
</dbReference>
<feature type="active site" description="Proton donor" evidence="11">
    <location>
        <position position="206"/>
    </location>
</feature>
<dbReference type="GO" id="GO:0009088">
    <property type="term" value="P:threonine biosynthetic process"/>
    <property type="evidence" value="ECO:0007669"/>
    <property type="project" value="UniProtKB-UniPathway"/>
</dbReference>
<dbReference type="UniPathway" id="UPA00050">
    <property type="reaction ID" value="UER00063"/>
</dbReference>
<dbReference type="EC" id="1.1.1.3" evidence="4 13"/>
<comment type="pathway">
    <text evidence="2 13">Amino-acid biosynthesis; L-methionine biosynthesis via de novo pathway; L-homoserine from L-aspartate: step 3/3.</text>
</comment>
<comment type="catalytic activity">
    <reaction evidence="13">
        <text>L-homoserine + NADP(+) = L-aspartate 4-semialdehyde + NADPH + H(+)</text>
        <dbReference type="Rhea" id="RHEA:15761"/>
        <dbReference type="ChEBI" id="CHEBI:15378"/>
        <dbReference type="ChEBI" id="CHEBI:57476"/>
        <dbReference type="ChEBI" id="CHEBI:57783"/>
        <dbReference type="ChEBI" id="CHEBI:58349"/>
        <dbReference type="ChEBI" id="CHEBI:537519"/>
        <dbReference type="EC" id="1.1.1.3"/>
    </reaction>
</comment>
<dbReference type="FunFam" id="3.30.70.260:FF:000030">
    <property type="entry name" value="Homoserine dehydrogenase"/>
    <property type="match status" value="1"/>
</dbReference>
<dbReference type="GO" id="GO:0050661">
    <property type="term" value="F:NADP binding"/>
    <property type="evidence" value="ECO:0007669"/>
    <property type="project" value="InterPro"/>
</dbReference>
<dbReference type="InterPro" id="IPR016204">
    <property type="entry name" value="HDH"/>
</dbReference>
<dbReference type="FunFam" id="3.30.360.10:FF:000005">
    <property type="entry name" value="Homoserine dehydrogenase"/>
    <property type="match status" value="1"/>
</dbReference>
<dbReference type="PATRIC" id="fig|1609969.3.peg.1202"/>
<dbReference type="GO" id="GO:0009086">
    <property type="term" value="P:methionine biosynthetic process"/>
    <property type="evidence" value="ECO:0007669"/>
    <property type="project" value="UniProtKB-KW"/>
</dbReference>
<dbReference type="UniPathway" id="UPA00051">
    <property type="reaction ID" value="UER00465"/>
</dbReference>
<evidence type="ECO:0000313" key="16">
    <source>
        <dbReference type="EMBL" id="KJJ85013.1"/>
    </source>
</evidence>
<evidence type="ECO:0000256" key="6">
    <source>
        <dbReference type="ARBA" id="ARBA00022605"/>
    </source>
</evidence>
<dbReference type="GO" id="GO:0004412">
    <property type="term" value="F:homoserine dehydrogenase activity"/>
    <property type="evidence" value="ECO:0007669"/>
    <property type="project" value="UniProtKB-EC"/>
</dbReference>
<proteinExistence type="inferred from homology"/>
<keyword evidence="10 13" id="KW-0486">Methionine biosynthesis</keyword>
<evidence type="ECO:0000256" key="5">
    <source>
        <dbReference type="ARBA" id="ARBA00013376"/>
    </source>
</evidence>
<dbReference type="NCBIfam" id="NF004976">
    <property type="entry name" value="PRK06349.1"/>
    <property type="match status" value="1"/>
</dbReference>
<feature type="binding site" evidence="12">
    <location>
        <position position="191"/>
    </location>
    <ligand>
        <name>L-homoserine</name>
        <dbReference type="ChEBI" id="CHEBI:57476"/>
    </ligand>
</feature>
<keyword evidence="6 13" id="KW-0028">Amino-acid biosynthesis</keyword>
<dbReference type="PANTHER" id="PTHR43331:SF1">
    <property type="entry name" value="HOMOSERINE DEHYDROGENASE"/>
    <property type="match status" value="1"/>
</dbReference>
<evidence type="ECO:0000256" key="13">
    <source>
        <dbReference type="RuleBase" id="RU000579"/>
    </source>
</evidence>
<comment type="pathway">
    <text evidence="1 13">Amino-acid biosynthesis; L-threonine biosynthesis; L-threonine from L-aspartate: step 3/5.</text>
</comment>
<accession>A0A0F0CNU4</accession>
<dbReference type="Gene3D" id="3.30.70.260">
    <property type="match status" value="1"/>
</dbReference>
<evidence type="ECO:0000256" key="1">
    <source>
        <dbReference type="ARBA" id="ARBA00005056"/>
    </source>
</evidence>
<dbReference type="InterPro" id="IPR036291">
    <property type="entry name" value="NAD(P)-bd_dom_sf"/>
</dbReference>
<feature type="binding site" evidence="12">
    <location>
        <begin position="9"/>
        <end position="16"/>
    </location>
    <ligand>
        <name>NADP(+)</name>
        <dbReference type="ChEBI" id="CHEBI:58349"/>
    </ligand>
</feature>
<dbReference type="SUPFAM" id="SSF55021">
    <property type="entry name" value="ACT-like"/>
    <property type="match status" value="1"/>
</dbReference>
<evidence type="ECO:0000256" key="2">
    <source>
        <dbReference type="ARBA" id="ARBA00005062"/>
    </source>
</evidence>
<dbReference type="InterPro" id="IPR045865">
    <property type="entry name" value="ACT-like_dom_sf"/>
</dbReference>
<dbReference type="InterPro" id="IPR005106">
    <property type="entry name" value="Asp/hSer_DH_NAD-bd"/>
</dbReference>
<evidence type="ECO:0000256" key="9">
    <source>
        <dbReference type="ARBA" id="ARBA00023002"/>
    </source>
</evidence>
<dbReference type="Gene3D" id="3.30.360.10">
    <property type="entry name" value="Dihydrodipicolinate Reductase, domain 2"/>
    <property type="match status" value="1"/>
</dbReference>
<feature type="domain" description="ACT" evidence="15">
    <location>
        <begin position="355"/>
        <end position="430"/>
    </location>
</feature>
<dbReference type="AlphaFoldDB" id="A0A0F0CNU4"/>
<dbReference type="InterPro" id="IPR019811">
    <property type="entry name" value="HDH_CS"/>
</dbReference>
<evidence type="ECO:0000256" key="11">
    <source>
        <dbReference type="PIRSR" id="PIRSR000098-1"/>
    </source>
</evidence>
<comment type="similarity">
    <text evidence="3 14">Belongs to the homoserine dehydrogenase family.</text>
</comment>
<evidence type="ECO:0000256" key="7">
    <source>
        <dbReference type="ARBA" id="ARBA00022697"/>
    </source>
</evidence>
<sequence>MRHVNIGLIGAGTIGKGVVDSIIENGGLVEERTGISIVLKKVCDKDEKILKEIPHLNGVVMTHNAYDIINDEEIDIVIELIGGEYPAKEFIINALKKKKHVVTANKALLSHHWKELFRTASENRVSICFEASVGGGIPIIRALQESFISNKIEIIYGILNGTTNFILTMMDDNGYSFEDALSLAQKDGIAEANPELDVSGKDSAHKLAILALLGFGVEISLENIYTEGIKDISFHDIICAKSWGYAIKLLAVAKRSSSGIELRVHPTLIAEGHLLSNVKGADNAIFVKGDFVGESLLYGKGAGRRPTASAVMADVVSIAKHIVYAGVEFIMPYNLLNSSASFPLVNIEDIMLSYYLRFSVTDKPGVLAKISTVLADNDISIASMSQEDRKEFQTVPVVMITHKAREGNMRKAVNAIDGMDFVKSKTVVIRIEE</sequence>
<dbReference type="SUPFAM" id="SSF55347">
    <property type="entry name" value="Glyceraldehyde-3-phosphate dehydrogenase-like, C-terminal domain"/>
    <property type="match status" value="1"/>
</dbReference>
<evidence type="ECO:0000259" key="15">
    <source>
        <dbReference type="PROSITE" id="PS51671"/>
    </source>
</evidence>